<dbReference type="InterPro" id="IPR011765">
    <property type="entry name" value="Pept_M16_N"/>
</dbReference>
<keyword evidence="10" id="KW-1185">Reference proteome</keyword>
<dbReference type="SUPFAM" id="SSF63411">
    <property type="entry name" value="LuxS/MPP-like metallohydrolase"/>
    <property type="match status" value="4"/>
</dbReference>
<dbReference type="InterPro" id="IPR011249">
    <property type="entry name" value="Metalloenz_LuxS/M16"/>
</dbReference>
<feature type="domain" description="Peptidase M16 C-terminal" evidence="8">
    <location>
        <begin position="713"/>
        <end position="881"/>
    </location>
</feature>
<dbReference type="Gene3D" id="3.30.830.10">
    <property type="entry name" value="Metalloenzyme, LuxS/M16 peptidase-like"/>
    <property type="match status" value="4"/>
</dbReference>
<dbReference type="PANTHER" id="PTHR43690:SF17">
    <property type="entry name" value="PROTEIN YHJJ"/>
    <property type="match status" value="1"/>
</dbReference>
<evidence type="ECO:0000256" key="4">
    <source>
        <dbReference type="ARBA" id="ARBA00022833"/>
    </source>
</evidence>
<dbReference type="InterPro" id="IPR050626">
    <property type="entry name" value="Peptidase_M16"/>
</dbReference>
<evidence type="ECO:0000259" key="8">
    <source>
        <dbReference type="Pfam" id="PF05193"/>
    </source>
</evidence>
<organism evidence="9 10">
    <name type="scientific">Mesonia algae</name>
    <dbReference type="NCBI Taxonomy" id="213248"/>
    <lineage>
        <taxon>Bacteria</taxon>
        <taxon>Pseudomonadati</taxon>
        <taxon>Bacteroidota</taxon>
        <taxon>Flavobacteriia</taxon>
        <taxon>Flavobacteriales</taxon>
        <taxon>Flavobacteriaceae</taxon>
        <taxon>Mesonia</taxon>
    </lineage>
</organism>
<gene>
    <name evidence="9" type="ORF">LX95_01047</name>
</gene>
<evidence type="ECO:0000256" key="2">
    <source>
        <dbReference type="ARBA" id="ARBA00022670"/>
    </source>
</evidence>
<evidence type="ECO:0000256" key="6">
    <source>
        <dbReference type="SAM" id="SignalP"/>
    </source>
</evidence>
<evidence type="ECO:0000256" key="3">
    <source>
        <dbReference type="ARBA" id="ARBA00022801"/>
    </source>
</evidence>
<dbReference type="EMBL" id="QKYV01000002">
    <property type="protein sequence ID" value="PZW42730.1"/>
    <property type="molecule type" value="Genomic_DNA"/>
</dbReference>
<name>A0A2W7K5J1_9FLAO</name>
<feature type="chain" id="PRO_5016141624" evidence="6">
    <location>
        <begin position="25"/>
        <end position="951"/>
    </location>
</feature>
<evidence type="ECO:0000256" key="1">
    <source>
        <dbReference type="ARBA" id="ARBA00007261"/>
    </source>
</evidence>
<keyword evidence="5" id="KW-0482">Metalloprotease</keyword>
<dbReference type="GO" id="GO:0006508">
    <property type="term" value="P:proteolysis"/>
    <property type="evidence" value="ECO:0007669"/>
    <property type="project" value="UniProtKB-KW"/>
</dbReference>
<dbReference type="Pfam" id="PF05193">
    <property type="entry name" value="Peptidase_M16_C"/>
    <property type="match status" value="2"/>
</dbReference>
<dbReference type="GO" id="GO:0008237">
    <property type="term" value="F:metallopeptidase activity"/>
    <property type="evidence" value="ECO:0007669"/>
    <property type="project" value="UniProtKB-KW"/>
</dbReference>
<dbReference type="Pfam" id="PF00675">
    <property type="entry name" value="Peptidase_M16"/>
    <property type="match status" value="1"/>
</dbReference>
<keyword evidence="2" id="KW-0645">Protease</keyword>
<feature type="domain" description="Peptidase M16 N-terminal" evidence="7">
    <location>
        <begin position="53"/>
        <end position="177"/>
    </location>
</feature>
<dbReference type="PANTHER" id="PTHR43690">
    <property type="entry name" value="NARDILYSIN"/>
    <property type="match status" value="1"/>
</dbReference>
<sequence length="951" mass="111389">MIQLKKRLPSLIWVLLFISSIVQAQEGIKEIESLRSGTLPNGFQYFIKDVENPVAKTTMRLYIKAGFDHEDSLQQQMSHLIEHLAFKPTLHTPTSIKDEAFLDRLGMNFRDIGGTTSNLHTRYLFDAPPNHPKAFQTGLAWFKDIAMRLPLTSEHINQEKGSVWQELISGNQDYQDYYKAERNLEAQLFPFRQSYDQLSQHIQNFSHKELRRFYKDWYRPDLMAIVVVGNLNDMQETEKLIQDTFSDIPTPQASYPHIDIHSAQQKRSPQFKTQVWEKGFDPEKKEEVEYHWYIRQPELVNSLHTREGYKRYIAFQLLSRVLHQRLKEANAPALIGSAKNKDTYSYGGNPFSLALYFTTFPSKSKEAFQQIAMPLLQLKEQGVKEQEWKKIKEDYLKESLQSEVFYWNEELRDYWLKNEVLFPNKQKVFHQWVQELSIEKMNAYLPQFLSSPPKDIGIIAPQGNKALNFTEEEIRAWVEEAYRGPVPMYQPPKVVKSLYNEIQKEELPLVAYTTKAPAIPETQEIVLSNGVRVVLKPYQPTPGVGEQSIKISGFSLRGAACYSSSDYYSALNATDLVTHQGVGGINAKEIQSLMDYAEIMNCRSYIDYKESSLQAEGNLKHTEEILQLLSLYFQPVNPQDIDFDAWQKEALETRKSQKNIQEDFRNVIRKVVQDSAIPPSFNFRYLKGEQAILSIGKTEEKRSLEIYQHVFGKPEQWTFLITGNFKTEDVIPLLQRYLGNIKPTVQKLRCTPTRQKTFKASGPVKKEILSNIPMENGMYDASYYQEQKGKNSWKETLELRVLGQVIQRKLNRLRYEKGFSVYNFGGYGRYDPEVKRYRLYFQVACHPKELYPIQKEIQFIVKELRAGEIPKEYLKQAKQNMKRRYNVSYLKQHRQLHELLFQHLRYEEAWVPLEKYETFIDNIEMEDMVRLSKKYLKEKNKIEVIMSDEAL</sequence>
<dbReference type="Proteomes" id="UP000249542">
    <property type="component" value="Unassembled WGS sequence"/>
</dbReference>
<protein>
    <submittedName>
        <fullName evidence="9">Putative Zn-dependent peptidase</fullName>
    </submittedName>
</protein>
<reference evidence="9 10" key="1">
    <citation type="submission" date="2018-06" db="EMBL/GenBank/DDBJ databases">
        <title>Genomic Encyclopedia of Archaeal and Bacterial Type Strains, Phase II (KMG-II): from individual species to whole genera.</title>
        <authorList>
            <person name="Goeker M."/>
        </authorList>
    </citation>
    <scope>NUCLEOTIDE SEQUENCE [LARGE SCALE GENOMIC DNA]</scope>
    <source>
        <strain evidence="9 10">DSM 15361</strain>
    </source>
</reference>
<feature type="domain" description="Peptidase M16 C-terminal" evidence="8">
    <location>
        <begin position="204"/>
        <end position="393"/>
    </location>
</feature>
<dbReference type="RefSeq" id="WP_111540372.1">
    <property type="nucleotide sequence ID" value="NZ_QKYV01000002.1"/>
</dbReference>
<evidence type="ECO:0000259" key="7">
    <source>
        <dbReference type="Pfam" id="PF00675"/>
    </source>
</evidence>
<proteinExistence type="inferred from homology"/>
<dbReference type="InterPro" id="IPR007863">
    <property type="entry name" value="Peptidase_M16_C"/>
</dbReference>
<dbReference type="GO" id="GO:0046872">
    <property type="term" value="F:metal ion binding"/>
    <property type="evidence" value="ECO:0007669"/>
    <property type="project" value="InterPro"/>
</dbReference>
<keyword evidence="4" id="KW-0862">Zinc</keyword>
<accession>A0A2W7K5J1</accession>
<evidence type="ECO:0000256" key="5">
    <source>
        <dbReference type="ARBA" id="ARBA00023049"/>
    </source>
</evidence>
<evidence type="ECO:0000313" key="10">
    <source>
        <dbReference type="Proteomes" id="UP000249542"/>
    </source>
</evidence>
<feature type="signal peptide" evidence="6">
    <location>
        <begin position="1"/>
        <end position="24"/>
    </location>
</feature>
<comment type="similarity">
    <text evidence="1">Belongs to the peptidase M16 family.</text>
</comment>
<evidence type="ECO:0000313" key="9">
    <source>
        <dbReference type="EMBL" id="PZW42730.1"/>
    </source>
</evidence>
<dbReference type="AlphaFoldDB" id="A0A2W7K5J1"/>
<comment type="caution">
    <text evidence="9">The sequence shown here is derived from an EMBL/GenBank/DDBJ whole genome shotgun (WGS) entry which is preliminary data.</text>
</comment>
<keyword evidence="3" id="KW-0378">Hydrolase</keyword>
<keyword evidence="6" id="KW-0732">Signal</keyword>